<sequence>MNLNPLLQAINLQEDAARALADGLRTQIDALQTQLHEAELRLEHLSITRTTITGLADRIPAQSADPARSLELSEHPDYPRILAVFNDTTGPLRARDICQALSFELLPKHVERTRAKMKRLVTLGILSEAEPGTFSKKQWPSPERTSPHEPPTQGTFVSFIRRFTVVGACLESGCTGRTGGMSLRSQRAWSCVSPRLLPIAPVRFEYASEIGFCLARSSDMPDQEPRA</sequence>
<organism evidence="3 4">
    <name type="scientific">Streptomyces pseudovenezuelae</name>
    <dbReference type="NCBI Taxonomy" id="67350"/>
    <lineage>
        <taxon>Bacteria</taxon>
        <taxon>Bacillati</taxon>
        <taxon>Actinomycetota</taxon>
        <taxon>Actinomycetes</taxon>
        <taxon>Kitasatosporales</taxon>
        <taxon>Streptomycetaceae</taxon>
        <taxon>Streptomyces</taxon>
        <taxon>Streptomyces aurantiacus group</taxon>
    </lineage>
</organism>
<dbReference type="Proteomes" id="UP001160499">
    <property type="component" value="Unassembled WGS sequence"/>
</dbReference>
<keyword evidence="4" id="KW-1185">Reference proteome</keyword>
<evidence type="ECO:0000256" key="1">
    <source>
        <dbReference type="SAM" id="Coils"/>
    </source>
</evidence>
<name>A0ABT6M0R7_9ACTN</name>
<proteinExistence type="predicted"/>
<accession>A0ABT6M0R7</accession>
<dbReference type="RefSeq" id="WP_280882254.1">
    <property type="nucleotide sequence ID" value="NZ_JARXVH010000023.1"/>
</dbReference>
<reference evidence="3 4" key="1">
    <citation type="submission" date="2023-04" db="EMBL/GenBank/DDBJ databases">
        <title>Forest soil microbial communities from Buena Vista Peninsula, Colon Province, Panama.</title>
        <authorList>
            <person name="Bouskill N."/>
        </authorList>
    </citation>
    <scope>NUCLEOTIDE SEQUENCE [LARGE SCALE GENOMIC DNA]</scope>
    <source>
        <strain evidence="3 4">GGS1</strain>
    </source>
</reference>
<dbReference type="EMBL" id="JARXVH010000023">
    <property type="protein sequence ID" value="MDH6221546.1"/>
    <property type="molecule type" value="Genomic_DNA"/>
</dbReference>
<evidence type="ECO:0000313" key="3">
    <source>
        <dbReference type="EMBL" id="MDH6221546.1"/>
    </source>
</evidence>
<evidence type="ECO:0000256" key="2">
    <source>
        <dbReference type="SAM" id="MobiDB-lite"/>
    </source>
</evidence>
<feature type="region of interest" description="Disordered" evidence="2">
    <location>
        <begin position="133"/>
        <end position="153"/>
    </location>
</feature>
<keyword evidence="1" id="KW-0175">Coiled coil</keyword>
<comment type="caution">
    <text evidence="3">The sequence shown here is derived from an EMBL/GenBank/DDBJ whole genome shotgun (WGS) entry which is preliminary data.</text>
</comment>
<gene>
    <name evidence="3" type="ORF">M2283_008893</name>
</gene>
<protein>
    <submittedName>
        <fullName evidence="3">Uncharacterized protein</fullName>
    </submittedName>
</protein>
<evidence type="ECO:0000313" key="4">
    <source>
        <dbReference type="Proteomes" id="UP001160499"/>
    </source>
</evidence>
<feature type="coiled-coil region" evidence="1">
    <location>
        <begin position="21"/>
        <end position="48"/>
    </location>
</feature>